<keyword evidence="2" id="KW-1185">Reference proteome</keyword>
<name>A0A9X4RIX9_9CYAN</name>
<protein>
    <recommendedName>
        <fullName evidence="3">Transposase IS701-like DDE domain-containing protein</fullName>
    </recommendedName>
</protein>
<dbReference type="EMBL" id="VBTY01000193">
    <property type="protein sequence ID" value="MDG3496513.1"/>
    <property type="molecule type" value="Genomic_DNA"/>
</dbReference>
<gene>
    <name evidence="1" type="ORF">FEV09_18390</name>
</gene>
<reference evidence="1" key="1">
    <citation type="submission" date="2019-05" db="EMBL/GenBank/DDBJ databases">
        <title>Whole genome sequencing of Pseudanabaena catenata USMAC16.</title>
        <authorList>
            <person name="Khan Z."/>
            <person name="Omar W.M."/>
            <person name="Convey P."/>
            <person name="Merican F."/>
            <person name="Najimudin N."/>
        </authorList>
    </citation>
    <scope>NUCLEOTIDE SEQUENCE</scope>
    <source>
        <strain evidence="1">USMAC16</strain>
    </source>
</reference>
<sequence>MTTVPWGGVPEMEGSWAIPLCHERISSFETAAQRGAFQLRQVCRDLSVRPIATYDSEYGSAAFMNFDRGYSRRLTAASTS</sequence>
<accession>A0A9X4RIX9</accession>
<evidence type="ECO:0008006" key="3">
    <source>
        <dbReference type="Google" id="ProtNLM"/>
    </source>
</evidence>
<organism evidence="1 2">
    <name type="scientific">Pseudanabaena catenata USMAC16</name>
    <dbReference type="NCBI Taxonomy" id="1855837"/>
    <lineage>
        <taxon>Bacteria</taxon>
        <taxon>Bacillati</taxon>
        <taxon>Cyanobacteriota</taxon>
        <taxon>Cyanophyceae</taxon>
        <taxon>Pseudanabaenales</taxon>
        <taxon>Pseudanabaenaceae</taxon>
        <taxon>Pseudanabaena</taxon>
    </lineage>
</organism>
<dbReference type="AlphaFoldDB" id="A0A9X4RIX9"/>
<evidence type="ECO:0000313" key="1">
    <source>
        <dbReference type="EMBL" id="MDG3496513.1"/>
    </source>
</evidence>
<evidence type="ECO:0000313" key="2">
    <source>
        <dbReference type="Proteomes" id="UP001152872"/>
    </source>
</evidence>
<proteinExistence type="predicted"/>
<comment type="caution">
    <text evidence="1">The sequence shown here is derived from an EMBL/GenBank/DDBJ whole genome shotgun (WGS) entry which is preliminary data.</text>
</comment>
<dbReference type="Proteomes" id="UP001152872">
    <property type="component" value="Unassembled WGS sequence"/>
</dbReference>